<sequence length="223" mass="25375">MAEGLRGPERRIVLVGKSRNGKSATGNTILGGNVFHFQLWPSGSQICQKKEMRWKGRTVAVVDTPGFLSSKPSQWATAAEVSKCVIMCHPGPHVILRVIRPGRFSREEEAVSRRIEEIFSWKARNYTILLFTHKPDLKGKTLEEFVAEGDASLWELVAQCGHRCLAFDNKAKGEEREAQVTELMTMIDELVWKNIDAPFYTEDMMKDDDERYEQKNDAWCLVA</sequence>
<name>A0AAW1B1Q9_CROAD</name>
<feature type="domain" description="AIG1-type G" evidence="4">
    <location>
        <begin position="7"/>
        <end position="209"/>
    </location>
</feature>
<dbReference type="EMBL" id="JAOTOJ010000008">
    <property type="protein sequence ID" value="KAK9395925.1"/>
    <property type="molecule type" value="Genomic_DNA"/>
</dbReference>
<gene>
    <name evidence="5" type="ORF">NXF25_019286</name>
</gene>
<dbReference type="Gene3D" id="3.40.50.300">
    <property type="entry name" value="P-loop containing nucleotide triphosphate hydrolases"/>
    <property type="match status" value="1"/>
</dbReference>
<dbReference type="GO" id="GO:0005525">
    <property type="term" value="F:GTP binding"/>
    <property type="evidence" value="ECO:0007669"/>
    <property type="project" value="UniProtKB-KW"/>
</dbReference>
<evidence type="ECO:0000313" key="6">
    <source>
        <dbReference type="Proteomes" id="UP001474421"/>
    </source>
</evidence>
<dbReference type="PANTHER" id="PTHR10903">
    <property type="entry name" value="GTPASE, IMAP FAMILY MEMBER-RELATED"/>
    <property type="match status" value="1"/>
</dbReference>
<comment type="caution">
    <text evidence="5">The sequence shown here is derived from an EMBL/GenBank/DDBJ whole genome shotgun (WGS) entry which is preliminary data.</text>
</comment>
<dbReference type="Pfam" id="PF04548">
    <property type="entry name" value="AIG1"/>
    <property type="match status" value="1"/>
</dbReference>
<keyword evidence="3" id="KW-0342">GTP-binding</keyword>
<dbReference type="Proteomes" id="UP001474421">
    <property type="component" value="Unassembled WGS sequence"/>
</dbReference>
<organism evidence="5 6">
    <name type="scientific">Crotalus adamanteus</name>
    <name type="common">Eastern diamondback rattlesnake</name>
    <dbReference type="NCBI Taxonomy" id="8729"/>
    <lineage>
        <taxon>Eukaryota</taxon>
        <taxon>Metazoa</taxon>
        <taxon>Chordata</taxon>
        <taxon>Craniata</taxon>
        <taxon>Vertebrata</taxon>
        <taxon>Euteleostomi</taxon>
        <taxon>Lepidosauria</taxon>
        <taxon>Squamata</taxon>
        <taxon>Bifurcata</taxon>
        <taxon>Unidentata</taxon>
        <taxon>Episquamata</taxon>
        <taxon>Toxicofera</taxon>
        <taxon>Serpentes</taxon>
        <taxon>Colubroidea</taxon>
        <taxon>Viperidae</taxon>
        <taxon>Crotalinae</taxon>
        <taxon>Crotalus</taxon>
    </lineage>
</organism>
<protein>
    <submittedName>
        <fullName evidence="5">GTPase IMAP family member 7-like</fullName>
    </submittedName>
</protein>
<evidence type="ECO:0000256" key="3">
    <source>
        <dbReference type="ARBA" id="ARBA00023134"/>
    </source>
</evidence>
<dbReference type="CDD" id="cd01852">
    <property type="entry name" value="AIG1"/>
    <property type="match status" value="1"/>
</dbReference>
<reference evidence="5 6" key="1">
    <citation type="journal article" date="2024" name="Proc. Natl. Acad. Sci. U.S.A.">
        <title>The genetic regulatory architecture and epigenomic basis for age-related changes in rattlesnake venom.</title>
        <authorList>
            <person name="Hogan M.P."/>
            <person name="Holding M.L."/>
            <person name="Nystrom G.S."/>
            <person name="Colston T.J."/>
            <person name="Bartlett D.A."/>
            <person name="Mason A.J."/>
            <person name="Ellsworth S.A."/>
            <person name="Rautsaw R.M."/>
            <person name="Lawrence K.C."/>
            <person name="Strickland J.L."/>
            <person name="He B."/>
            <person name="Fraser P."/>
            <person name="Margres M.J."/>
            <person name="Gilbert D.M."/>
            <person name="Gibbs H.L."/>
            <person name="Parkinson C.L."/>
            <person name="Rokyta D.R."/>
        </authorList>
    </citation>
    <scope>NUCLEOTIDE SEQUENCE [LARGE SCALE GENOMIC DNA]</scope>
    <source>
        <strain evidence="5">DRR0105</strain>
    </source>
</reference>
<evidence type="ECO:0000256" key="2">
    <source>
        <dbReference type="ARBA" id="ARBA00022741"/>
    </source>
</evidence>
<dbReference type="PANTHER" id="PTHR10903:SF170">
    <property type="entry name" value="GTPASE IMAP FAMILY MEMBER 7"/>
    <property type="match status" value="1"/>
</dbReference>
<dbReference type="AlphaFoldDB" id="A0AAW1B1Q9"/>
<comment type="similarity">
    <text evidence="1">Belongs to the TRAFAC class TrmE-Era-EngA-EngB-Septin-like GTPase superfamily. AIG1/Toc34/Toc159-like paraseptin GTPase family. IAN subfamily.</text>
</comment>
<dbReference type="FunFam" id="3.40.50.300:FF:000366">
    <property type="entry name" value="GTPase, IMAP family member 2"/>
    <property type="match status" value="1"/>
</dbReference>
<evidence type="ECO:0000259" key="4">
    <source>
        <dbReference type="PROSITE" id="PS51720"/>
    </source>
</evidence>
<proteinExistence type="inferred from homology"/>
<evidence type="ECO:0000313" key="5">
    <source>
        <dbReference type="EMBL" id="KAK9395925.1"/>
    </source>
</evidence>
<dbReference type="InterPro" id="IPR027417">
    <property type="entry name" value="P-loop_NTPase"/>
</dbReference>
<evidence type="ECO:0000256" key="1">
    <source>
        <dbReference type="ARBA" id="ARBA00008535"/>
    </source>
</evidence>
<dbReference type="PROSITE" id="PS51720">
    <property type="entry name" value="G_AIG1"/>
    <property type="match status" value="1"/>
</dbReference>
<dbReference type="InterPro" id="IPR006703">
    <property type="entry name" value="G_AIG1"/>
</dbReference>
<dbReference type="InterPro" id="IPR045058">
    <property type="entry name" value="GIMA/IAN/Toc"/>
</dbReference>
<accession>A0AAW1B1Q9</accession>
<keyword evidence="2" id="KW-0547">Nucleotide-binding</keyword>
<dbReference type="SUPFAM" id="SSF52540">
    <property type="entry name" value="P-loop containing nucleoside triphosphate hydrolases"/>
    <property type="match status" value="1"/>
</dbReference>
<keyword evidence="6" id="KW-1185">Reference proteome</keyword>